<accession>A0A4Q1JNI6</accession>
<dbReference type="CDD" id="cd18018">
    <property type="entry name" value="DEXHc_RecQ4-like"/>
    <property type="match status" value="1"/>
</dbReference>
<dbReference type="GO" id="GO:0030894">
    <property type="term" value="C:replisome"/>
    <property type="evidence" value="ECO:0007669"/>
    <property type="project" value="TreeGrafter"/>
</dbReference>
<dbReference type="RefSeq" id="WP_129254024.1">
    <property type="nucleotide sequence ID" value="NZ_SAXA01000005.1"/>
</dbReference>
<dbReference type="PROSITE" id="PS51194">
    <property type="entry name" value="HELICASE_CTER"/>
    <property type="match status" value="1"/>
</dbReference>
<dbReference type="EC" id="5.6.2.4" evidence="10"/>
<dbReference type="PROSITE" id="PS00690">
    <property type="entry name" value="DEAH_ATP_HELICASE"/>
    <property type="match status" value="1"/>
</dbReference>
<keyword evidence="4" id="KW-0378">Hydrolase</keyword>
<dbReference type="GO" id="GO:0006310">
    <property type="term" value="P:DNA recombination"/>
    <property type="evidence" value="ECO:0007669"/>
    <property type="project" value="InterPro"/>
</dbReference>
<evidence type="ECO:0000256" key="1">
    <source>
        <dbReference type="ARBA" id="ARBA00005446"/>
    </source>
</evidence>
<gene>
    <name evidence="15" type="ORF">EO244_07430</name>
</gene>
<dbReference type="GO" id="GO:0003677">
    <property type="term" value="F:DNA binding"/>
    <property type="evidence" value="ECO:0007669"/>
    <property type="project" value="UniProtKB-KW"/>
</dbReference>
<keyword evidence="16" id="KW-1185">Reference proteome</keyword>
<dbReference type="SMART" id="SM00490">
    <property type="entry name" value="HELICc"/>
    <property type="match status" value="1"/>
</dbReference>
<protein>
    <recommendedName>
        <fullName evidence="11">ATP-dependent DNA helicase RecQ</fullName>
        <ecNumber evidence="10">5.6.2.4</ecNumber>
    </recommendedName>
    <alternativeName>
        <fullName evidence="12">DNA 3'-5' helicase RecQ</fullName>
    </alternativeName>
</protein>
<evidence type="ECO:0000259" key="14">
    <source>
        <dbReference type="PROSITE" id="PS51194"/>
    </source>
</evidence>
<dbReference type="InterPro" id="IPR032284">
    <property type="entry name" value="RecQ_Zn-bd"/>
</dbReference>
<dbReference type="GO" id="GO:0043138">
    <property type="term" value="F:3'-5' DNA helicase activity"/>
    <property type="evidence" value="ECO:0007669"/>
    <property type="project" value="UniProtKB-EC"/>
</dbReference>
<dbReference type="PROSITE" id="PS51192">
    <property type="entry name" value="HELICASE_ATP_BIND_1"/>
    <property type="match status" value="1"/>
</dbReference>
<evidence type="ECO:0000256" key="12">
    <source>
        <dbReference type="ARBA" id="ARBA00044550"/>
    </source>
</evidence>
<comment type="caution">
    <text evidence="15">The sequence shown here is derived from an EMBL/GenBank/DDBJ whole genome shotgun (WGS) entry which is preliminary data.</text>
</comment>
<organism evidence="15 16">
    <name type="scientific">Ancylomarina salipaludis</name>
    <dbReference type="NCBI Taxonomy" id="2501299"/>
    <lineage>
        <taxon>Bacteria</taxon>
        <taxon>Pseudomonadati</taxon>
        <taxon>Bacteroidota</taxon>
        <taxon>Bacteroidia</taxon>
        <taxon>Marinilabiliales</taxon>
        <taxon>Marinifilaceae</taxon>
        <taxon>Ancylomarina</taxon>
    </lineage>
</organism>
<feature type="domain" description="Helicase C-terminal" evidence="14">
    <location>
        <begin position="201"/>
        <end position="375"/>
    </location>
</feature>
<evidence type="ECO:0000259" key="13">
    <source>
        <dbReference type="PROSITE" id="PS51192"/>
    </source>
</evidence>
<evidence type="ECO:0000256" key="5">
    <source>
        <dbReference type="ARBA" id="ARBA00022806"/>
    </source>
</evidence>
<dbReference type="Gene3D" id="1.10.10.10">
    <property type="entry name" value="Winged helix-like DNA-binding domain superfamily/Winged helix DNA-binding domain"/>
    <property type="match status" value="1"/>
</dbReference>
<dbReference type="InterPro" id="IPR004589">
    <property type="entry name" value="DNA_helicase_ATP-dep_RecQ"/>
</dbReference>
<dbReference type="EMBL" id="SAXA01000005">
    <property type="protein sequence ID" value="RXQ95685.1"/>
    <property type="molecule type" value="Genomic_DNA"/>
</dbReference>
<comment type="similarity">
    <text evidence="1">Belongs to the helicase family. RecQ subfamily.</text>
</comment>
<reference evidence="15 16" key="1">
    <citation type="submission" date="2019-01" db="EMBL/GenBank/DDBJ databases">
        <title>Ancylomarina salipaludis sp. nov., isolated from a salt marsh.</title>
        <authorList>
            <person name="Yoon J.-H."/>
        </authorList>
    </citation>
    <scope>NUCLEOTIDE SEQUENCE [LARGE SCALE GENOMIC DNA]</scope>
    <source>
        <strain evidence="15 16">SHSM-M15</strain>
    </source>
</reference>
<evidence type="ECO:0000313" key="15">
    <source>
        <dbReference type="EMBL" id="RXQ95685.1"/>
    </source>
</evidence>
<dbReference type="OrthoDB" id="9760034at2"/>
<evidence type="ECO:0000256" key="3">
    <source>
        <dbReference type="ARBA" id="ARBA00022741"/>
    </source>
</evidence>
<dbReference type="GO" id="GO:0016787">
    <property type="term" value="F:hydrolase activity"/>
    <property type="evidence" value="ECO:0007669"/>
    <property type="project" value="UniProtKB-KW"/>
</dbReference>
<dbReference type="SUPFAM" id="SSF52540">
    <property type="entry name" value="P-loop containing nucleoside triphosphate hydrolases"/>
    <property type="match status" value="1"/>
</dbReference>
<dbReference type="InterPro" id="IPR001650">
    <property type="entry name" value="Helicase_C-like"/>
</dbReference>
<dbReference type="NCBIfam" id="TIGR00614">
    <property type="entry name" value="recQ_fam"/>
    <property type="match status" value="1"/>
</dbReference>
<evidence type="ECO:0000256" key="4">
    <source>
        <dbReference type="ARBA" id="ARBA00022801"/>
    </source>
</evidence>
<dbReference type="GO" id="GO:0009378">
    <property type="term" value="F:four-way junction helicase activity"/>
    <property type="evidence" value="ECO:0007669"/>
    <property type="project" value="TreeGrafter"/>
</dbReference>
<evidence type="ECO:0000256" key="11">
    <source>
        <dbReference type="ARBA" id="ARBA00044535"/>
    </source>
</evidence>
<dbReference type="GO" id="GO:0005737">
    <property type="term" value="C:cytoplasm"/>
    <property type="evidence" value="ECO:0007669"/>
    <property type="project" value="TreeGrafter"/>
</dbReference>
<comment type="catalytic activity">
    <reaction evidence="9">
        <text>Couples ATP hydrolysis with the unwinding of duplex DNA by translocating in the 3'-5' direction.</text>
        <dbReference type="EC" id="5.6.2.4"/>
    </reaction>
</comment>
<dbReference type="Pfam" id="PF16124">
    <property type="entry name" value="RecQ_Zn_bind"/>
    <property type="match status" value="1"/>
</dbReference>
<dbReference type="Pfam" id="PF00271">
    <property type="entry name" value="Helicase_C"/>
    <property type="match status" value="1"/>
</dbReference>
<dbReference type="AlphaFoldDB" id="A0A4Q1JNI6"/>
<keyword evidence="6" id="KW-0067">ATP-binding</keyword>
<keyword evidence="7" id="KW-0238">DNA-binding</keyword>
<sequence length="642" mass="73104">MIHQLLKQQFGFQSFGKGQEEVITKITQRESAIAIFPTGSGKSLCYQLPALTLPNLTLVVSPLLALIQDQLDFLQSKNISAVRIDSSLSREEEVEVMKGIKEKKHKILMISVERFKNERFRRFLKEIPISLLVVDEAHCISEWGHNFRPDYLKLPAYQKEFNIEQCLLLTATATPKVIEDMCCKFDISKENVSITGFYRSNLNLQVVPVKQSEKNRVLAHTLSNKKGEASIIYVTLQKTAEDVANFLSSTGIAATAYHAGLKNELREEIQTRFMKGEINCVVATIAFGMGIDKSDIRNVIHYDLPKSIENYSQEIGRAGRDNQAANCLVLANRDNVNILENFVYGDTPEYEGIKKLLEIIKNAGELWDVRLMNLPALCNIRMLPIKTLLVYLEIMGILKPLNAYFASYRFALNIDEQSIINKFKGERKEFIQEIFNTCNKARKWWTVDFDNIKQNPKLDRQRIIAALEYFSEQGWLILEASQMADVFSIKNSSFDTEKLAKELFEKFKLKENAEIKRIESMIALFESETCLSTKLAAYFGETLAIKECGHCSVCSSGGVKVAQSDQLPDLKSYQFEDLTQKLRNTLKGSVSAELITKFLCGIYTPKFSTIKAKQMSGFAQLERYRYQEVMNWVVANQKIGDV</sequence>
<keyword evidence="8" id="KW-0413">Isomerase</keyword>
<evidence type="ECO:0000256" key="9">
    <source>
        <dbReference type="ARBA" id="ARBA00034617"/>
    </source>
</evidence>
<dbReference type="Pfam" id="PF00270">
    <property type="entry name" value="DEAD"/>
    <property type="match status" value="1"/>
</dbReference>
<evidence type="ECO:0000313" key="16">
    <source>
        <dbReference type="Proteomes" id="UP000289703"/>
    </source>
</evidence>
<dbReference type="InterPro" id="IPR014001">
    <property type="entry name" value="Helicase_ATP-bd"/>
</dbReference>
<dbReference type="GO" id="GO:0005524">
    <property type="term" value="F:ATP binding"/>
    <property type="evidence" value="ECO:0007669"/>
    <property type="project" value="UniProtKB-KW"/>
</dbReference>
<dbReference type="GO" id="GO:0046872">
    <property type="term" value="F:metal ion binding"/>
    <property type="evidence" value="ECO:0007669"/>
    <property type="project" value="UniProtKB-KW"/>
</dbReference>
<dbReference type="PANTHER" id="PTHR13710">
    <property type="entry name" value="DNA HELICASE RECQ FAMILY MEMBER"/>
    <property type="match status" value="1"/>
</dbReference>
<dbReference type="Proteomes" id="UP000289703">
    <property type="component" value="Unassembled WGS sequence"/>
</dbReference>
<proteinExistence type="inferred from homology"/>
<dbReference type="GO" id="GO:0043590">
    <property type="term" value="C:bacterial nucleoid"/>
    <property type="evidence" value="ECO:0007669"/>
    <property type="project" value="TreeGrafter"/>
</dbReference>
<evidence type="ECO:0000256" key="7">
    <source>
        <dbReference type="ARBA" id="ARBA00023125"/>
    </source>
</evidence>
<dbReference type="PANTHER" id="PTHR13710:SF105">
    <property type="entry name" value="ATP-DEPENDENT DNA HELICASE Q1"/>
    <property type="match status" value="1"/>
</dbReference>
<keyword evidence="5 15" id="KW-0347">Helicase</keyword>
<keyword evidence="2" id="KW-0479">Metal-binding</keyword>
<dbReference type="Gene3D" id="3.40.50.300">
    <property type="entry name" value="P-loop containing nucleotide triphosphate hydrolases"/>
    <property type="match status" value="2"/>
</dbReference>
<dbReference type="InterPro" id="IPR027417">
    <property type="entry name" value="P-loop_NTPase"/>
</dbReference>
<dbReference type="InterPro" id="IPR036388">
    <property type="entry name" value="WH-like_DNA-bd_sf"/>
</dbReference>
<evidence type="ECO:0000256" key="10">
    <source>
        <dbReference type="ARBA" id="ARBA00034808"/>
    </source>
</evidence>
<evidence type="ECO:0000256" key="6">
    <source>
        <dbReference type="ARBA" id="ARBA00022840"/>
    </source>
</evidence>
<evidence type="ECO:0000256" key="2">
    <source>
        <dbReference type="ARBA" id="ARBA00022723"/>
    </source>
</evidence>
<keyword evidence="3" id="KW-0547">Nucleotide-binding</keyword>
<dbReference type="GO" id="GO:0006281">
    <property type="term" value="P:DNA repair"/>
    <property type="evidence" value="ECO:0007669"/>
    <property type="project" value="TreeGrafter"/>
</dbReference>
<dbReference type="InterPro" id="IPR002464">
    <property type="entry name" value="DNA/RNA_helicase_DEAH_CS"/>
</dbReference>
<name>A0A4Q1JNI6_9BACT</name>
<evidence type="ECO:0000256" key="8">
    <source>
        <dbReference type="ARBA" id="ARBA00023235"/>
    </source>
</evidence>
<dbReference type="SMART" id="SM00487">
    <property type="entry name" value="DEXDc"/>
    <property type="match status" value="1"/>
</dbReference>
<feature type="domain" description="Helicase ATP-binding" evidence="13">
    <location>
        <begin position="23"/>
        <end position="191"/>
    </location>
</feature>
<dbReference type="InterPro" id="IPR011545">
    <property type="entry name" value="DEAD/DEAH_box_helicase_dom"/>
</dbReference>